<proteinExistence type="predicted"/>
<reference evidence="1" key="1">
    <citation type="submission" date="2023-07" db="EMBL/GenBank/DDBJ databases">
        <title>Sorghum-associated microbial communities from plants grown in Nebraska, USA.</title>
        <authorList>
            <person name="Schachtman D."/>
        </authorList>
    </citation>
    <scope>NUCLEOTIDE SEQUENCE</scope>
    <source>
        <strain evidence="1">DS2795</strain>
    </source>
</reference>
<name>A0AAW8DUY5_9BURK</name>
<evidence type="ECO:0000313" key="1">
    <source>
        <dbReference type="EMBL" id="MDP9923283.1"/>
    </source>
</evidence>
<dbReference type="RefSeq" id="WP_307636802.1">
    <property type="nucleotide sequence ID" value="NZ_JAUSRR010000003.1"/>
</dbReference>
<sequence>MTRTFLPTAPFLVLDESAAAMDGERTELMLGFLVTCGFPQTLLVTHEGISESVADNLITI</sequence>
<protein>
    <submittedName>
        <fullName evidence="1">ABC-type transport system involved in cytochrome bd biosynthesis fused ATPase/permease subunit</fullName>
    </submittedName>
</protein>
<dbReference type="InterPro" id="IPR027417">
    <property type="entry name" value="P-loop_NTPase"/>
</dbReference>
<organism evidence="1 2">
    <name type="scientific">Variovorax boronicumulans</name>
    <dbReference type="NCBI Taxonomy" id="436515"/>
    <lineage>
        <taxon>Bacteria</taxon>
        <taxon>Pseudomonadati</taxon>
        <taxon>Pseudomonadota</taxon>
        <taxon>Betaproteobacteria</taxon>
        <taxon>Burkholderiales</taxon>
        <taxon>Comamonadaceae</taxon>
        <taxon>Variovorax</taxon>
    </lineage>
</organism>
<comment type="caution">
    <text evidence="1">The sequence shown here is derived from an EMBL/GenBank/DDBJ whole genome shotgun (WGS) entry which is preliminary data.</text>
</comment>
<dbReference type="AlphaFoldDB" id="A0AAW8DUY5"/>
<accession>A0AAW8DUY5</accession>
<gene>
    <name evidence="1" type="ORF">J2W25_002304</name>
</gene>
<dbReference type="Proteomes" id="UP001244295">
    <property type="component" value="Unassembled WGS sequence"/>
</dbReference>
<evidence type="ECO:0000313" key="2">
    <source>
        <dbReference type="Proteomes" id="UP001244295"/>
    </source>
</evidence>
<dbReference type="Gene3D" id="3.40.50.300">
    <property type="entry name" value="P-loop containing nucleotide triphosphate hydrolases"/>
    <property type="match status" value="1"/>
</dbReference>
<dbReference type="EMBL" id="JAUSRR010000003">
    <property type="protein sequence ID" value="MDP9923283.1"/>
    <property type="molecule type" value="Genomic_DNA"/>
</dbReference>